<dbReference type="RefSeq" id="WP_232581329.1">
    <property type="nucleotide sequence ID" value="NZ_WMCP01000013.1"/>
</dbReference>
<proteinExistence type="predicted"/>
<evidence type="ECO:0000259" key="1">
    <source>
        <dbReference type="SMART" id="SM00953"/>
    </source>
</evidence>
<feature type="domain" description="RES" evidence="1">
    <location>
        <begin position="143"/>
        <end position="289"/>
    </location>
</feature>
<accession>A0AAW4ZMQ6</accession>
<comment type="caution">
    <text evidence="2">The sequence shown here is derived from an EMBL/GenBank/DDBJ whole genome shotgun (WGS) entry which is preliminary data.</text>
</comment>
<name>A0AAW4ZMQ6_PHOPO</name>
<evidence type="ECO:0000313" key="3">
    <source>
        <dbReference type="Proteomes" id="UP000813876"/>
    </source>
</evidence>
<evidence type="ECO:0000313" key="2">
    <source>
        <dbReference type="EMBL" id="MCF2302432.1"/>
    </source>
</evidence>
<gene>
    <name evidence="2" type="ORF">GLP33_11900</name>
</gene>
<sequence>MGGDDYEDLFYGDENIFFNIERAISVEVYEDFVLNIIGGSAYEDYDRGISIFSGYNDGMQNMPLRSIKSSVDNEILKISSRLKTENYFLLESELLAILKKYKEIAEKQYDADSLFYRARVGTEEQKRCISLGFESENHYTPYSCDKISCPPPQYASAGRINRPGVSFFYCATNIYTAVSEVRPHPGDYVSVGKFSLNHKVKLFDLSDSQLINFYSNDQLLDSYIPFHTLTILINKVIPPSERQHYSITQLIADCIRQLGFDGILFSSTVGDGKNIVIFDANVMKYTSDEQCVLKIEKVQYEYGVVPLIKEDEAYH</sequence>
<dbReference type="Pfam" id="PF08808">
    <property type="entry name" value="RES"/>
    <property type="match status" value="1"/>
</dbReference>
<protein>
    <submittedName>
        <fullName evidence="2">RES domain-containing protein</fullName>
    </submittedName>
</protein>
<dbReference type="Proteomes" id="UP000813876">
    <property type="component" value="Unassembled WGS sequence"/>
</dbReference>
<dbReference type="InterPro" id="IPR014914">
    <property type="entry name" value="RES_dom"/>
</dbReference>
<reference evidence="2" key="1">
    <citation type="submission" date="2019-11" db="EMBL/GenBank/DDBJ databases">
        <title>Comparative genomics of photobacteria reveal adaptation to distinct habitats.</title>
        <authorList>
            <person name="Fuertes-Perez S."/>
            <person name="Hilgarth M."/>
            <person name="Vogel R.F."/>
        </authorList>
    </citation>
    <scope>NUCLEOTIDE SEQUENCE</scope>
    <source>
        <strain evidence="2">TMW2.2145</strain>
    </source>
</reference>
<dbReference type="SMART" id="SM00953">
    <property type="entry name" value="RES"/>
    <property type="match status" value="1"/>
</dbReference>
<dbReference type="AlphaFoldDB" id="A0AAW4ZMQ6"/>
<organism evidence="2 3">
    <name type="scientific">Photobacterium phosphoreum</name>
    <dbReference type="NCBI Taxonomy" id="659"/>
    <lineage>
        <taxon>Bacteria</taxon>
        <taxon>Pseudomonadati</taxon>
        <taxon>Pseudomonadota</taxon>
        <taxon>Gammaproteobacteria</taxon>
        <taxon>Vibrionales</taxon>
        <taxon>Vibrionaceae</taxon>
        <taxon>Photobacterium</taxon>
    </lineage>
</organism>
<dbReference type="EMBL" id="WMCP01000013">
    <property type="protein sequence ID" value="MCF2302432.1"/>
    <property type="molecule type" value="Genomic_DNA"/>
</dbReference>